<protein>
    <recommendedName>
        <fullName evidence="3">Beta-lactamase class A catalytic domain-containing protein</fullName>
    </recommendedName>
</protein>
<dbReference type="InterPro" id="IPR000871">
    <property type="entry name" value="Beta-lactam_class-A"/>
</dbReference>
<reference evidence="4 5" key="1">
    <citation type="submission" date="2017-08" db="EMBL/GenBank/DDBJ databases">
        <title>Functional genomic and metabolic studies of the symbiotic interactions of six Microcystis-dominated communities.</title>
        <authorList>
            <person name="Li Q."/>
            <person name="Lin F."/>
        </authorList>
    </citation>
    <scope>NUCLEOTIDE SEQUENCE [LARGE SCALE GENOMIC DNA]</scope>
    <source>
        <strain evidence="4">DA14</strain>
    </source>
</reference>
<accession>A0A3E0LU04</accession>
<dbReference type="InterPro" id="IPR012338">
    <property type="entry name" value="Beta-lactam/transpept-like"/>
</dbReference>
<dbReference type="PANTHER" id="PTHR35333">
    <property type="entry name" value="BETA-LACTAMASE"/>
    <property type="match status" value="1"/>
</dbReference>
<dbReference type="Pfam" id="PF13354">
    <property type="entry name" value="Beta-lactamase2"/>
    <property type="match status" value="1"/>
</dbReference>
<feature type="transmembrane region" description="Helical" evidence="2">
    <location>
        <begin position="42"/>
        <end position="62"/>
    </location>
</feature>
<feature type="region of interest" description="Disordered" evidence="1">
    <location>
        <begin position="166"/>
        <end position="193"/>
    </location>
</feature>
<feature type="compositionally biased region" description="Basic residues" evidence="1">
    <location>
        <begin position="14"/>
        <end position="27"/>
    </location>
</feature>
<gene>
    <name evidence="4" type="ORF">DWQ56_25315</name>
</gene>
<evidence type="ECO:0000256" key="1">
    <source>
        <dbReference type="SAM" id="MobiDB-lite"/>
    </source>
</evidence>
<evidence type="ECO:0000259" key="3">
    <source>
        <dbReference type="Pfam" id="PF13354"/>
    </source>
</evidence>
<dbReference type="GO" id="GO:0046677">
    <property type="term" value="P:response to antibiotic"/>
    <property type="evidence" value="ECO:0007669"/>
    <property type="project" value="InterPro"/>
</dbReference>
<keyword evidence="2" id="KW-0812">Transmembrane</keyword>
<dbReference type="SUPFAM" id="SSF56601">
    <property type="entry name" value="beta-lactamase/transpeptidase-like"/>
    <property type="match status" value="1"/>
</dbReference>
<dbReference type="PANTHER" id="PTHR35333:SF3">
    <property type="entry name" value="BETA-LACTAMASE-TYPE TRANSPEPTIDASE FOLD CONTAINING PROTEIN"/>
    <property type="match status" value="1"/>
</dbReference>
<name>A0A3E0LU04_MICAE</name>
<dbReference type="GO" id="GO:0030655">
    <property type="term" value="P:beta-lactam antibiotic catabolic process"/>
    <property type="evidence" value="ECO:0007669"/>
    <property type="project" value="InterPro"/>
</dbReference>
<dbReference type="Gene3D" id="3.40.710.10">
    <property type="entry name" value="DD-peptidase/beta-lactamase superfamily"/>
    <property type="match status" value="1"/>
</dbReference>
<proteinExistence type="predicted"/>
<sequence length="524" mass="60115">MAFGNLREQTLSSRRIKMSGSRRKKSRIPQNSSLSRSDFPPFYSLLIASFTTGLFAFFYFFFFKNEGKCQAINIEKMTLLLPKEENVKLSKNQSYCYEFQVKENQQIGINSSHNVNLEGPNDQIETFQGNSKTLQVPGVYKVKIPKTQENFIYYVMVLTVLKNDQVSSHKSPSSPSMLEGYPRPLPTASSSPLTPPLPLSYQKTPLAYNVQLSGEFFADLSLQKIVDDIVVLARRRGLPTRSLSISLIDLNRSQCCGYAGYQSDELRYPASVVKLFWLVAFYARKYHEGLSPQGITPEDQKLLLKMVGDSDNESASAIVDKITDTESTRELLSKENFKRWKAQRDEINHFFEVAGYENINVSQKTFPIPRLSINPQGPDLQLRQINGKNSPPMRNKVSTKHVARLLYEIVTSQTISSEYSQAILQLIFRDLQPESWKEKPYNSIEEFFGEGIYQLFPSDPNRVQVYSKMGWTFNNRNDAAIISSANNRYILVVFGDDPKYYEDKKFFPILSQEVYRQMLKLSRK</sequence>
<keyword evidence="2" id="KW-1133">Transmembrane helix</keyword>
<dbReference type="AlphaFoldDB" id="A0A3E0LU04"/>
<keyword evidence="2" id="KW-0472">Membrane</keyword>
<dbReference type="GO" id="GO:0008800">
    <property type="term" value="F:beta-lactamase activity"/>
    <property type="evidence" value="ECO:0007669"/>
    <property type="project" value="InterPro"/>
</dbReference>
<dbReference type="EMBL" id="QQWE01000017">
    <property type="protein sequence ID" value="REJ51000.1"/>
    <property type="molecule type" value="Genomic_DNA"/>
</dbReference>
<dbReference type="Proteomes" id="UP000256301">
    <property type="component" value="Unassembled WGS sequence"/>
</dbReference>
<feature type="domain" description="Beta-lactamase class A catalytic" evidence="3">
    <location>
        <begin position="343"/>
        <end position="494"/>
    </location>
</feature>
<organism evidence="4 5">
    <name type="scientific">Microcystis aeruginosa DA14</name>
    <dbReference type="NCBI Taxonomy" id="1987506"/>
    <lineage>
        <taxon>Bacteria</taxon>
        <taxon>Bacillati</taxon>
        <taxon>Cyanobacteriota</taxon>
        <taxon>Cyanophyceae</taxon>
        <taxon>Oscillatoriophycideae</taxon>
        <taxon>Chroococcales</taxon>
        <taxon>Microcystaceae</taxon>
        <taxon>Microcystis</taxon>
    </lineage>
</organism>
<dbReference type="InterPro" id="IPR045155">
    <property type="entry name" value="Beta-lactam_cat"/>
</dbReference>
<evidence type="ECO:0000313" key="5">
    <source>
        <dbReference type="Proteomes" id="UP000256301"/>
    </source>
</evidence>
<comment type="caution">
    <text evidence="4">The sequence shown here is derived from an EMBL/GenBank/DDBJ whole genome shotgun (WGS) entry which is preliminary data.</text>
</comment>
<evidence type="ECO:0000256" key="2">
    <source>
        <dbReference type="SAM" id="Phobius"/>
    </source>
</evidence>
<evidence type="ECO:0000313" key="4">
    <source>
        <dbReference type="EMBL" id="REJ51000.1"/>
    </source>
</evidence>
<feature type="region of interest" description="Disordered" evidence="1">
    <location>
        <begin position="1"/>
        <end position="35"/>
    </location>
</feature>